<name>D5A8R9_PICSI</name>
<dbReference type="EMBL" id="BT122566">
    <property type="protein sequence ID" value="ADE75938.1"/>
    <property type="molecule type" value="mRNA"/>
</dbReference>
<sequence>MPPSWQEAVPYGLNDGFEFPAMAAFQLPRELIPPLTPAAAPDPARVENMVQEIMPLGVVPLNLVNNVAEAIVFGIQSALALQRLR</sequence>
<reference evidence="1" key="1">
    <citation type="submission" date="2010-04" db="EMBL/GenBank/DDBJ databases">
        <authorList>
            <person name="Reid K.E."/>
            <person name="Liao N."/>
            <person name="Chan S."/>
            <person name="Docking R."/>
            <person name="Taylor G."/>
            <person name="Moore R."/>
            <person name="Mayo M."/>
            <person name="Munro S."/>
            <person name="King J."/>
            <person name="Yanchuk A."/>
            <person name="Holt R."/>
            <person name="Jones S."/>
            <person name="Marra M."/>
            <person name="Ritland C.E."/>
            <person name="Ritland K."/>
            <person name="Bohlmann J."/>
        </authorList>
    </citation>
    <scope>NUCLEOTIDE SEQUENCE</scope>
    <source>
        <tissue evidence="1">Buds collected with no treatment. Collection October 2007</tissue>
    </source>
</reference>
<dbReference type="AlphaFoldDB" id="D5A8R9"/>
<accession>D5A8R9</accession>
<proteinExistence type="evidence at transcript level"/>
<protein>
    <submittedName>
        <fullName evidence="1">Uncharacterized protein</fullName>
    </submittedName>
</protein>
<organism evidence="1">
    <name type="scientific">Picea sitchensis</name>
    <name type="common">Sitka spruce</name>
    <name type="synonym">Pinus sitchensis</name>
    <dbReference type="NCBI Taxonomy" id="3332"/>
    <lineage>
        <taxon>Eukaryota</taxon>
        <taxon>Viridiplantae</taxon>
        <taxon>Streptophyta</taxon>
        <taxon>Embryophyta</taxon>
        <taxon>Tracheophyta</taxon>
        <taxon>Spermatophyta</taxon>
        <taxon>Pinopsida</taxon>
        <taxon>Pinidae</taxon>
        <taxon>Conifers I</taxon>
        <taxon>Pinales</taxon>
        <taxon>Pinaceae</taxon>
        <taxon>Picea</taxon>
    </lineage>
</organism>
<evidence type="ECO:0000313" key="1">
    <source>
        <dbReference type="EMBL" id="ADE75938.1"/>
    </source>
</evidence>